<dbReference type="EC" id="3.1.11.6" evidence="5"/>
<evidence type="ECO:0000256" key="3">
    <source>
        <dbReference type="ARBA" id="ARBA00022801"/>
    </source>
</evidence>
<evidence type="ECO:0000313" key="11">
    <source>
        <dbReference type="Proteomes" id="UP000238650"/>
    </source>
</evidence>
<evidence type="ECO:0000256" key="5">
    <source>
        <dbReference type="HAMAP-Rule" id="MF_00378"/>
    </source>
</evidence>
<dbReference type="HAMAP" id="MF_00378">
    <property type="entry name" value="Exonuc_7_L"/>
    <property type="match status" value="1"/>
</dbReference>
<evidence type="ECO:0000256" key="4">
    <source>
        <dbReference type="ARBA" id="ARBA00022839"/>
    </source>
</evidence>
<dbReference type="GO" id="GO:0005737">
    <property type="term" value="C:cytoplasm"/>
    <property type="evidence" value="ECO:0007669"/>
    <property type="project" value="UniProtKB-SubCell"/>
</dbReference>
<keyword evidence="4 5" id="KW-0269">Exonuclease</keyword>
<dbReference type="PANTHER" id="PTHR30008:SF0">
    <property type="entry name" value="EXODEOXYRIBONUCLEASE 7 LARGE SUBUNIT"/>
    <property type="match status" value="1"/>
</dbReference>
<comment type="similarity">
    <text evidence="5 6">Belongs to the XseA family.</text>
</comment>
<dbReference type="GO" id="GO:0003676">
    <property type="term" value="F:nucleic acid binding"/>
    <property type="evidence" value="ECO:0007669"/>
    <property type="project" value="InterPro"/>
</dbReference>
<reference evidence="10 11" key="1">
    <citation type="journal article" date="2017" name="New Microbes New Infect">
        <title>Genome sequence of 'Leucobacter massiliensis' sp. nov. isolated from human pharynx after travel to the 2014 Hajj.</title>
        <authorList>
            <person name="Leangapichart T."/>
            <person name="Gautret P."/>
            <person name="Nguyen T.T."/>
            <person name="Armstrong N."/>
            <person name="Rolain J.M."/>
        </authorList>
    </citation>
    <scope>NUCLEOTIDE SEQUENCE [LARGE SCALE GENOMIC DNA]</scope>
    <source>
        <strain evidence="10 11">122RC15</strain>
    </source>
</reference>
<keyword evidence="11" id="KW-1185">Reference proteome</keyword>
<name>A0A2S9QSJ5_9MICO</name>
<dbReference type="RefSeq" id="WP_105803916.1">
    <property type="nucleotide sequence ID" value="NZ_MWZD01000008.1"/>
</dbReference>
<accession>A0A2S9QSJ5</accession>
<keyword evidence="2 5" id="KW-0540">Nuclease</keyword>
<comment type="subcellular location">
    <subcellularLocation>
        <location evidence="5 6">Cytoplasm</location>
    </subcellularLocation>
</comment>
<evidence type="ECO:0000313" key="10">
    <source>
        <dbReference type="EMBL" id="PRI12567.1"/>
    </source>
</evidence>
<evidence type="ECO:0000256" key="2">
    <source>
        <dbReference type="ARBA" id="ARBA00022722"/>
    </source>
</evidence>
<evidence type="ECO:0000259" key="7">
    <source>
        <dbReference type="Pfam" id="PF02601"/>
    </source>
</evidence>
<dbReference type="AlphaFoldDB" id="A0A2S9QSJ5"/>
<keyword evidence="1 5" id="KW-0963">Cytoplasm</keyword>
<dbReference type="EMBL" id="MWZD01000008">
    <property type="protein sequence ID" value="PRI12567.1"/>
    <property type="molecule type" value="Genomic_DNA"/>
</dbReference>
<dbReference type="PANTHER" id="PTHR30008">
    <property type="entry name" value="EXODEOXYRIBONUCLEASE 7 LARGE SUBUNIT"/>
    <property type="match status" value="1"/>
</dbReference>
<sequence>MAAAGSPTPATRETPWPVGLMSEKIAAWIDRLGQVWIEGEITQWQLRGGHVYGKLKDLGQDATVSFTVWRSVAQRLTSDFAQGDRVVALVKPNFWVKGGTLTVQVFELSHVGLGELLERLERLRRQLQQEGLFDPSRKRPLPFLPGLIGLVTGRDSDAEKDVIRNATLRWPGVRFKLHYAAVQGDRAAGEVAAGIEALDRDPEVEVIVVARGGGDFQNLLPFSDERVVRAAASATTPLVSAIGHEADRPLLDEVADLRASTPTDAAKRIVPDVSEELAGIDQARARMSGRLGQLLAHETDRIAQLRGRPALAMPERIVDERAEELVRWVARGTELAERAVLERTAALAESRARLAALSPRATLERGYAIAQLRAADGSPGAVLRDPADAPAGTAIRLSLAGGRLAVTSAAAAEG</sequence>
<dbReference type="Pfam" id="PF02601">
    <property type="entry name" value="Exonuc_VII_L"/>
    <property type="match status" value="1"/>
</dbReference>
<evidence type="ECO:0000256" key="1">
    <source>
        <dbReference type="ARBA" id="ARBA00022490"/>
    </source>
</evidence>
<dbReference type="EMBL" id="MWZD01000008">
    <property type="protein sequence ID" value="PRI12564.1"/>
    <property type="molecule type" value="Genomic_DNA"/>
</dbReference>
<dbReference type="GO" id="GO:0006308">
    <property type="term" value="P:DNA catabolic process"/>
    <property type="evidence" value="ECO:0007669"/>
    <property type="project" value="UniProtKB-UniRule"/>
</dbReference>
<dbReference type="NCBIfam" id="TIGR00237">
    <property type="entry name" value="xseA"/>
    <property type="match status" value="1"/>
</dbReference>
<comment type="function">
    <text evidence="5">Bidirectionally degrades single-stranded DNA into large acid-insoluble oligonucleotides, which are then degraded further into small acid-soluble oligonucleotides.</text>
</comment>
<proteinExistence type="inferred from homology"/>
<dbReference type="CDD" id="cd04489">
    <property type="entry name" value="ExoVII_LU_OBF"/>
    <property type="match status" value="1"/>
</dbReference>
<comment type="catalytic activity">
    <reaction evidence="5 6">
        <text>Exonucleolytic cleavage in either 5'- to 3'- or 3'- to 5'-direction to yield nucleoside 5'-phosphates.</text>
        <dbReference type="EC" id="3.1.11.6"/>
    </reaction>
</comment>
<dbReference type="GO" id="GO:0009318">
    <property type="term" value="C:exodeoxyribonuclease VII complex"/>
    <property type="evidence" value="ECO:0007669"/>
    <property type="project" value="UniProtKB-UniRule"/>
</dbReference>
<feature type="domain" description="Exonuclease VII large subunit C-terminal" evidence="7">
    <location>
        <begin position="132"/>
        <end position="334"/>
    </location>
</feature>
<dbReference type="InterPro" id="IPR025824">
    <property type="entry name" value="OB-fold_nuc-bd_dom"/>
</dbReference>
<dbReference type="OrthoDB" id="9802795at2"/>
<protein>
    <recommendedName>
        <fullName evidence="5">Exodeoxyribonuclease 7 large subunit</fullName>
        <ecNumber evidence="5">3.1.11.6</ecNumber>
    </recommendedName>
    <alternativeName>
        <fullName evidence="5">Exodeoxyribonuclease VII large subunit</fullName>
        <shortName evidence="5">Exonuclease VII large subunit</shortName>
    </alternativeName>
</protein>
<dbReference type="InterPro" id="IPR020579">
    <property type="entry name" value="Exonuc_VII_lsu_C"/>
</dbReference>
<comment type="subunit">
    <text evidence="5">Heterooligomer composed of large and small subunits.</text>
</comment>
<keyword evidence="3 5" id="KW-0378">Hydrolase</keyword>
<dbReference type="Proteomes" id="UP000238650">
    <property type="component" value="Unassembled WGS sequence"/>
</dbReference>
<feature type="domain" description="OB-fold nucleic acid binding" evidence="8">
    <location>
        <begin position="21"/>
        <end position="107"/>
    </location>
</feature>
<gene>
    <name evidence="5" type="primary">xseA</name>
    <name evidence="9" type="ORF">B4915_00400</name>
    <name evidence="10" type="ORF">B4915_00425</name>
</gene>
<dbReference type="Pfam" id="PF13742">
    <property type="entry name" value="tRNA_anti_2"/>
    <property type="match status" value="1"/>
</dbReference>
<comment type="caution">
    <text evidence="10">The sequence shown here is derived from an EMBL/GenBank/DDBJ whole genome shotgun (WGS) entry which is preliminary data.</text>
</comment>
<organism evidence="10 11">
    <name type="scientific">Leucobacter massiliensis</name>
    <dbReference type="NCBI Taxonomy" id="1686285"/>
    <lineage>
        <taxon>Bacteria</taxon>
        <taxon>Bacillati</taxon>
        <taxon>Actinomycetota</taxon>
        <taxon>Actinomycetes</taxon>
        <taxon>Micrococcales</taxon>
        <taxon>Microbacteriaceae</taxon>
        <taxon>Leucobacter</taxon>
    </lineage>
</organism>
<evidence type="ECO:0000256" key="6">
    <source>
        <dbReference type="RuleBase" id="RU004355"/>
    </source>
</evidence>
<dbReference type="GO" id="GO:0008855">
    <property type="term" value="F:exodeoxyribonuclease VII activity"/>
    <property type="evidence" value="ECO:0007669"/>
    <property type="project" value="UniProtKB-UniRule"/>
</dbReference>
<dbReference type="InterPro" id="IPR003753">
    <property type="entry name" value="Exonuc_VII_L"/>
</dbReference>
<evidence type="ECO:0000259" key="8">
    <source>
        <dbReference type="Pfam" id="PF13742"/>
    </source>
</evidence>
<evidence type="ECO:0000313" key="9">
    <source>
        <dbReference type="EMBL" id="PRI12564.1"/>
    </source>
</evidence>